<organism evidence="3 4">
    <name type="scientific">Tulasnella calospora MUT 4182</name>
    <dbReference type="NCBI Taxonomy" id="1051891"/>
    <lineage>
        <taxon>Eukaryota</taxon>
        <taxon>Fungi</taxon>
        <taxon>Dikarya</taxon>
        <taxon>Basidiomycota</taxon>
        <taxon>Agaricomycotina</taxon>
        <taxon>Agaricomycetes</taxon>
        <taxon>Cantharellales</taxon>
        <taxon>Tulasnellaceae</taxon>
        <taxon>Tulasnella</taxon>
    </lineage>
</organism>
<evidence type="ECO:0000256" key="2">
    <source>
        <dbReference type="SAM" id="Phobius"/>
    </source>
</evidence>
<name>A0A0C3KW25_9AGAM</name>
<keyword evidence="2" id="KW-0812">Transmembrane</keyword>
<proteinExistence type="predicted"/>
<sequence length="229" mass="24861">MVGATIPLHEFPAPSNVGHPPRKEPMIQIIQLQTSPPESPQQYYRISWKERIRLRLGGGGTEPGDESRQNVATTGEDAHNDTITRHAYDVVEGVPKPEVSKLGNGEGIKGLDLMLLGNHQSIPPASDDTDMQHQQFQDQTCNSGMVITSQRAQSLSVTDCGLPTSRGTATATTPDRRGLFWAITPGVKGPAPANPPESRLRSLLPRFGFVFGIFIAGVITLARVVRPLR</sequence>
<dbReference type="AlphaFoldDB" id="A0A0C3KW25"/>
<evidence type="ECO:0000256" key="1">
    <source>
        <dbReference type="SAM" id="MobiDB-lite"/>
    </source>
</evidence>
<feature type="region of interest" description="Disordered" evidence="1">
    <location>
        <begin position="1"/>
        <end position="20"/>
    </location>
</feature>
<accession>A0A0C3KW25</accession>
<keyword evidence="2" id="KW-0472">Membrane</keyword>
<feature type="transmembrane region" description="Helical" evidence="2">
    <location>
        <begin position="203"/>
        <end position="225"/>
    </location>
</feature>
<feature type="region of interest" description="Disordered" evidence="1">
    <location>
        <begin position="55"/>
        <end position="79"/>
    </location>
</feature>
<reference evidence="4" key="2">
    <citation type="submission" date="2015-01" db="EMBL/GenBank/DDBJ databases">
        <title>Evolutionary Origins and Diversification of the Mycorrhizal Mutualists.</title>
        <authorList>
            <consortium name="DOE Joint Genome Institute"/>
            <consortium name="Mycorrhizal Genomics Consortium"/>
            <person name="Kohler A."/>
            <person name="Kuo A."/>
            <person name="Nagy L.G."/>
            <person name="Floudas D."/>
            <person name="Copeland A."/>
            <person name="Barry K.W."/>
            <person name="Cichocki N."/>
            <person name="Veneault-Fourrey C."/>
            <person name="LaButti K."/>
            <person name="Lindquist E.A."/>
            <person name="Lipzen A."/>
            <person name="Lundell T."/>
            <person name="Morin E."/>
            <person name="Murat C."/>
            <person name="Riley R."/>
            <person name="Ohm R."/>
            <person name="Sun H."/>
            <person name="Tunlid A."/>
            <person name="Henrissat B."/>
            <person name="Grigoriev I.V."/>
            <person name="Hibbett D.S."/>
            <person name="Martin F."/>
        </authorList>
    </citation>
    <scope>NUCLEOTIDE SEQUENCE [LARGE SCALE GENOMIC DNA]</scope>
    <source>
        <strain evidence="4">MUT 4182</strain>
    </source>
</reference>
<dbReference type="HOGENOM" id="CLU_1210568_0_0_1"/>
<evidence type="ECO:0000313" key="4">
    <source>
        <dbReference type="Proteomes" id="UP000054248"/>
    </source>
</evidence>
<evidence type="ECO:0000313" key="3">
    <source>
        <dbReference type="EMBL" id="KIO25673.1"/>
    </source>
</evidence>
<protein>
    <submittedName>
        <fullName evidence="3">Uncharacterized protein</fullName>
    </submittedName>
</protein>
<dbReference type="EMBL" id="KN823037">
    <property type="protein sequence ID" value="KIO25673.1"/>
    <property type="molecule type" value="Genomic_DNA"/>
</dbReference>
<reference evidence="3 4" key="1">
    <citation type="submission" date="2014-04" db="EMBL/GenBank/DDBJ databases">
        <authorList>
            <consortium name="DOE Joint Genome Institute"/>
            <person name="Kuo A."/>
            <person name="Girlanda M."/>
            <person name="Perotto S."/>
            <person name="Kohler A."/>
            <person name="Nagy L.G."/>
            <person name="Floudas D."/>
            <person name="Copeland A."/>
            <person name="Barry K.W."/>
            <person name="Cichocki N."/>
            <person name="Veneault-Fourrey C."/>
            <person name="LaButti K."/>
            <person name="Lindquist E.A."/>
            <person name="Lipzen A."/>
            <person name="Lundell T."/>
            <person name="Morin E."/>
            <person name="Murat C."/>
            <person name="Sun H."/>
            <person name="Tunlid A."/>
            <person name="Henrissat B."/>
            <person name="Grigoriev I.V."/>
            <person name="Hibbett D.S."/>
            <person name="Martin F."/>
            <person name="Nordberg H.P."/>
            <person name="Cantor M.N."/>
            <person name="Hua S.X."/>
        </authorList>
    </citation>
    <scope>NUCLEOTIDE SEQUENCE [LARGE SCALE GENOMIC DNA]</scope>
    <source>
        <strain evidence="3 4">MUT 4182</strain>
    </source>
</reference>
<keyword evidence="2" id="KW-1133">Transmembrane helix</keyword>
<keyword evidence="4" id="KW-1185">Reference proteome</keyword>
<dbReference type="Proteomes" id="UP000054248">
    <property type="component" value="Unassembled WGS sequence"/>
</dbReference>
<gene>
    <name evidence="3" type="ORF">M407DRAFT_24946</name>
</gene>